<keyword evidence="1" id="KW-1133">Transmembrane helix</keyword>
<dbReference type="GeneID" id="14469207"/>
<protein>
    <submittedName>
        <fullName evidence="2">NADH dehydrogenase subunit 6</fullName>
    </submittedName>
</protein>
<dbReference type="EMBL" id="JQ743678">
    <property type="protein sequence ID" value="AFI54783.1"/>
    <property type="molecule type" value="Genomic_DNA"/>
</dbReference>
<sequence length="157" mass="18226">MMKLLSIMSFFFMFLKHPLSMSMMLISQTIIIALLTGSSLGSFFMSYIIMIIMISGMLVLFIYMSSVASNEKFKSSLLMTALFFMALFLLLFLPDTLYMNTMSTMFEMKEKMMVIKLFNWPISIMTIFMVIYLLMTMIAISNIVKNFTGPLRVKKYE</sequence>
<organism evidence="2">
    <name type="scientific">Urochela quadrinotata</name>
    <name type="common">Four-spotted shield bug</name>
    <dbReference type="NCBI Taxonomy" id="1176167"/>
    <lineage>
        <taxon>Eukaryota</taxon>
        <taxon>Metazoa</taxon>
        <taxon>Ecdysozoa</taxon>
        <taxon>Arthropoda</taxon>
        <taxon>Hexapoda</taxon>
        <taxon>Insecta</taxon>
        <taxon>Pterygota</taxon>
        <taxon>Neoptera</taxon>
        <taxon>Paraneoptera</taxon>
        <taxon>Hemiptera</taxon>
        <taxon>Heteroptera</taxon>
        <taxon>Panheteroptera</taxon>
        <taxon>Pentatomomorpha</taxon>
        <taxon>Pentatomoidea</taxon>
        <taxon>Urostylididae</taxon>
        <taxon>Urochela</taxon>
    </lineage>
</organism>
<proteinExistence type="predicted"/>
<feature type="transmembrane region" description="Helical" evidence="1">
    <location>
        <begin position="43"/>
        <end position="64"/>
    </location>
</feature>
<reference evidence="2" key="1">
    <citation type="journal article" date="2012" name="Kun Chong Fen Lei Xue Bao">
        <title>Sequence and organization of the mitochondrial genome of an urostylidid bug, Urochela quadrinotata Reuter (Hemiptera: Urostylididae).</title>
        <authorList>
            <person name="Dai Y."/>
            <person name="Li H."/>
            <person name="Jiang P."/>
            <person name="Song F."/>
            <person name="Ye Z."/>
            <person name="Yuan Z."/>
            <person name="Dai X."/>
            <person name="Chang J."/>
            <person name="Cai W."/>
        </authorList>
    </citation>
    <scope>NUCLEOTIDE SEQUENCE</scope>
</reference>
<evidence type="ECO:0000256" key="1">
    <source>
        <dbReference type="SAM" id="Phobius"/>
    </source>
</evidence>
<dbReference type="CTD" id="4541"/>
<dbReference type="RefSeq" id="YP_007374674.1">
    <property type="nucleotide sequence ID" value="NC_020144.1"/>
</dbReference>
<feature type="transmembrane region" description="Helical" evidence="1">
    <location>
        <begin position="118"/>
        <end position="144"/>
    </location>
</feature>
<accession>L7NZQ9</accession>
<evidence type="ECO:0000313" key="2">
    <source>
        <dbReference type="EMBL" id="AFI54783.1"/>
    </source>
</evidence>
<geneLocation type="mitochondrion" evidence="2"/>
<gene>
    <name evidence="2" type="primary">ND6</name>
</gene>
<feature type="transmembrane region" description="Helical" evidence="1">
    <location>
        <begin position="76"/>
        <end position="98"/>
    </location>
</feature>
<dbReference type="AlphaFoldDB" id="L7NZQ9"/>
<keyword evidence="1" id="KW-0472">Membrane</keyword>
<keyword evidence="2" id="KW-0496">Mitochondrion</keyword>
<keyword evidence="1" id="KW-0812">Transmembrane</keyword>
<name>L7NZQ9_UROQU</name>